<dbReference type="EMBL" id="CALNXI010002849">
    <property type="protein sequence ID" value="CAH3191094.1"/>
    <property type="molecule type" value="Genomic_DNA"/>
</dbReference>
<evidence type="ECO:0000313" key="8">
    <source>
        <dbReference type="Proteomes" id="UP001159427"/>
    </source>
</evidence>
<accession>A0ABN8SJK4</accession>
<dbReference type="SMART" id="SM00179">
    <property type="entry name" value="EGF_CA"/>
    <property type="match status" value="1"/>
</dbReference>
<dbReference type="InterPro" id="IPR018097">
    <property type="entry name" value="EGF_Ca-bd_CS"/>
</dbReference>
<proteinExistence type="predicted"/>
<sequence>MKNADIDECSNNAHCCDVNAVCTNAQGSYSCACKAKYTGNGTKCVLAVTFRVVFTNLGASGRLHPTSLGSYYRGQDHDGQVTLHSGIQRWTVPYTGDYRIEAIGAAGGYDKSSNGGIFRGRGARMEGTFNLSQGETIQILVGQEGGINNVTNSAGGGGGTFVANGSNTPLIVAGGGGGVNYSNTRYTGCDATTATTGRTGHLSLAGGSGGQGAQVGQSTNLGGGGGGFYSSGRSSTHFGGSMGTGGEGGGGFIQGGIGGRSWLKNVVGGFGGGGGAYGSGGGGGGGGGYSGGGSGKGLQEACGGGGGSYNAGKNQQNECCFNAAGHGQVTITLI</sequence>
<organism evidence="7 8">
    <name type="scientific">Porites evermanni</name>
    <dbReference type="NCBI Taxonomy" id="104178"/>
    <lineage>
        <taxon>Eukaryota</taxon>
        <taxon>Metazoa</taxon>
        <taxon>Cnidaria</taxon>
        <taxon>Anthozoa</taxon>
        <taxon>Hexacorallia</taxon>
        <taxon>Scleractinia</taxon>
        <taxon>Fungiina</taxon>
        <taxon>Poritidae</taxon>
        <taxon>Porites</taxon>
    </lineage>
</organism>
<dbReference type="CDD" id="cd00054">
    <property type="entry name" value="EGF_CA"/>
    <property type="match status" value="1"/>
</dbReference>
<gene>
    <name evidence="7" type="ORF">PEVE_00021272</name>
</gene>
<dbReference type="PANTHER" id="PTHR31535">
    <property type="match status" value="1"/>
</dbReference>
<evidence type="ECO:0000256" key="1">
    <source>
        <dbReference type="ARBA" id="ARBA00022536"/>
    </source>
</evidence>
<feature type="domain" description="EGF-like" evidence="6">
    <location>
        <begin position="5"/>
        <end position="45"/>
    </location>
</feature>
<dbReference type="SUPFAM" id="SSF57196">
    <property type="entry name" value="EGF/Laminin"/>
    <property type="match status" value="1"/>
</dbReference>
<keyword evidence="8" id="KW-1185">Reference proteome</keyword>
<dbReference type="Gene3D" id="2.10.25.10">
    <property type="entry name" value="Laminin"/>
    <property type="match status" value="1"/>
</dbReference>
<dbReference type="InterPro" id="IPR001881">
    <property type="entry name" value="EGF-like_Ca-bd_dom"/>
</dbReference>
<comment type="caution">
    <text evidence="4">Lacks conserved residue(s) required for the propagation of feature annotation.</text>
</comment>
<evidence type="ECO:0000256" key="2">
    <source>
        <dbReference type="ARBA" id="ARBA00022729"/>
    </source>
</evidence>
<dbReference type="InterPro" id="IPR000152">
    <property type="entry name" value="EGF-type_Asp/Asn_hydroxyl_site"/>
</dbReference>
<evidence type="ECO:0000259" key="6">
    <source>
        <dbReference type="PROSITE" id="PS50026"/>
    </source>
</evidence>
<comment type="caution">
    <text evidence="7">The sequence shown here is derived from an EMBL/GenBank/DDBJ whole genome shotgun (WGS) entry which is preliminary data.</text>
</comment>
<dbReference type="InterPro" id="IPR000742">
    <property type="entry name" value="EGF"/>
</dbReference>
<keyword evidence="1 4" id="KW-0245">EGF-like domain</keyword>
<name>A0ABN8SJK4_9CNID</name>
<dbReference type="PROSITE" id="PS51257">
    <property type="entry name" value="PROKAR_LIPOPROTEIN"/>
    <property type="match status" value="1"/>
</dbReference>
<dbReference type="Pfam" id="PF12947">
    <property type="entry name" value="EGF_3"/>
    <property type="match status" value="1"/>
</dbReference>
<dbReference type="InterPro" id="IPR024731">
    <property type="entry name" value="NELL2-like_EGF"/>
</dbReference>
<keyword evidence="2" id="KW-0732">Signal</keyword>
<protein>
    <recommendedName>
        <fullName evidence="6">EGF-like domain-containing protein</fullName>
    </recommendedName>
</protein>
<feature type="region of interest" description="Disordered" evidence="5">
    <location>
        <begin position="224"/>
        <end position="245"/>
    </location>
</feature>
<evidence type="ECO:0000313" key="7">
    <source>
        <dbReference type="EMBL" id="CAH3191094.1"/>
    </source>
</evidence>
<keyword evidence="3" id="KW-1015">Disulfide bond</keyword>
<evidence type="ECO:0000256" key="5">
    <source>
        <dbReference type="SAM" id="MobiDB-lite"/>
    </source>
</evidence>
<dbReference type="Proteomes" id="UP001159427">
    <property type="component" value="Unassembled WGS sequence"/>
</dbReference>
<dbReference type="PROSITE" id="PS01187">
    <property type="entry name" value="EGF_CA"/>
    <property type="match status" value="1"/>
</dbReference>
<dbReference type="PROSITE" id="PS50026">
    <property type="entry name" value="EGF_3"/>
    <property type="match status" value="1"/>
</dbReference>
<dbReference type="PROSITE" id="PS00010">
    <property type="entry name" value="ASX_HYDROXYL"/>
    <property type="match status" value="1"/>
</dbReference>
<dbReference type="PANTHER" id="PTHR31535:SF3">
    <property type="entry name" value="REGULATORY PROTEIN ZESTE"/>
    <property type="match status" value="1"/>
</dbReference>
<evidence type="ECO:0000256" key="3">
    <source>
        <dbReference type="ARBA" id="ARBA00023157"/>
    </source>
</evidence>
<reference evidence="7 8" key="1">
    <citation type="submission" date="2022-05" db="EMBL/GenBank/DDBJ databases">
        <authorList>
            <consortium name="Genoscope - CEA"/>
            <person name="William W."/>
        </authorList>
    </citation>
    <scope>NUCLEOTIDE SEQUENCE [LARGE SCALE GENOMIC DNA]</scope>
</reference>
<evidence type="ECO:0000256" key="4">
    <source>
        <dbReference type="PROSITE-ProRule" id="PRU00076"/>
    </source>
</evidence>